<proteinExistence type="predicted"/>
<reference evidence="2 3" key="1">
    <citation type="journal article" date="2019" name="Genome Biol. Evol.">
        <title>Insights into the evolution of the New World diploid cottons (Gossypium, subgenus Houzingenia) based on genome sequencing.</title>
        <authorList>
            <person name="Grover C.E."/>
            <person name="Arick M.A. 2nd"/>
            <person name="Thrash A."/>
            <person name="Conover J.L."/>
            <person name="Sanders W.S."/>
            <person name="Peterson D.G."/>
            <person name="Frelichowski J.E."/>
            <person name="Scheffler J.A."/>
            <person name="Scheffler B.E."/>
            <person name="Wendel J.F."/>
        </authorList>
    </citation>
    <scope>NUCLEOTIDE SEQUENCE [LARGE SCALE GENOMIC DNA]</scope>
    <source>
        <strain evidence="2">8</strain>
        <tissue evidence="2">Leaf</tissue>
    </source>
</reference>
<feature type="compositionally biased region" description="Basic and acidic residues" evidence="1">
    <location>
        <begin position="196"/>
        <end position="212"/>
    </location>
</feature>
<gene>
    <name evidence="2" type="ORF">Gotri_005610</name>
</gene>
<feature type="region of interest" description="Disordered" evidence="1">
    <location>
        <begin position="189"/>
        <end position="232"/>
    </location>
</feature>
<evidence type="ECO:0000313" key="2">
    <source>
        <dbReference type="EMBL" id="MBA0777608.1"/>
    </source>
</evidence>
<feature type="non-terminal residue" evidence="2">
    <location>
        <position position="1"/>
    </location>
</feature>
<comment type="caution">
    <text evidence="2">The sequence shown here is derived from an EMBL/GenBank/DDBJ whole genome shotgun (WGS) entry which is preliminary data.</text>
</comment>
<dbReference type="AlphaFoldDB" id="A0A7J9EXJ4"/>
<keyword evidence="3" id="KW-1185">Reference proteome</keyword>
<protein>
    <submittedName>
        <fullName evidence="2">Uncharacterized protein</fullName>
    </submittedName>
</protein>
<evidence type="ECO:0000256" key="1">
    <source>
        <dbReference type="SAM" id="MobiDB-lite"/>
    </source>
</evidence>
<dbReference type="PANTHER" id="PTHR36369">
    <property type="entry name" value="TRANSMEMBRANE PROTEIN"/>
    <property type="match status" value="1"/>
</dbReference>
<dbReference type="EMBL" id="JABEZW010000010">
    <property type="protein sequence ID" value="MBA0777608.1"/>
    <property type="molecule type" value="Genomic_DNA"/>
</dbReference>
<dbReference type="Proteomes" id="UP000593568">
    <property type="component" value="Unassembled WGS sequence"/>
</dbReference>
<name>A0A7J9EXJ4_9ROSI</name>
<accession>A0A7J9EXJ4</accession>
<organism evidence="2 3">
    <name type="scientific">Gossypium trilobum</name>
    <dbReference type="NCBI Taxonomy" id="34281"/>
    <lineage>
        <taxon>Eukaryota</taxon>
        <taxon>Viridiplantae</taxon>
        <taxon>Streptophyta</taxon>
        <taxon>Embryophyta</taxon>
        <taxon>Tracheophyta</taxon>
        <taxon>Spermatophyta</taxon>
        <taxon>Magnoliopsida</taxon>
        <taxon>eudicotyledons</taxon>
        <taxon>Gunneridae</taxon>
        <taxon>Pentapetalae</taxon>
        <taxon>rosids</taxon>
        <taxon>malvids</taxon>
        <taxon>Malvales</taxon>
        <taxon>Malvaceae</taxon>
        <taxon>Malvoideae</taxon>
        <taxon>Gossypium</taxon>
    </lineage>
</organism>
<evidence type="ECO:0000313" key="3">
    <source>
        <dbReference type="Proteomes" id="UP000593568"/>
    </source>
</evidence>
<dbReference type="PANTHER" id="PTHR36369:SF1">
    <property type="entry name" value="TRANSMEMBRANE PROTEIN"/>
    <property type="match status" value="1"/>
</dbReference>
<sequence>MTKVPTAQGLSFLPFSDGYENGVQAGDDTDHYLSELRRRGKEAISELITSSENERKPSLALSTPCSFIGPRSWRNKWTSSPKTFNALEDEALNGIEKFKIVGIGLLISSSNRTKTRISSDSRILELGDQTKMNQLLESPLEALAFNYVSFGIFTVIHNLWTWIAILTAAVSFWRIRAVVGASVQSNDQKTSASISDRAHDESRPILGADEKPTPSASVSTPPPASVSETSGSQLVTKGGKFKLTVHYVNDDGGMTVTEWSDGGEGRCCGEW</sequence>